<accession>A0ABR0JZZ4</accession>
<sequence>MPPAKLTYAQAAAAAPPPPPPPPKPKFFDFLKLPQELKDKIYGYYYASRTITVTYERRYEYTGRRRRRGTPELKISERPSRALLLPTKAITQSATPFRAQAPIDLTIPFDEDKGLSALQAICSDGIQYNTLRMKVRDLTLCGFDGRCSLGALGHAYNLITTHFSNLKKVSLHYSAVRQVYEDHERTSETTEWKSLDCDEFLAGKNDRDFRYPVRLLGVKDFAAMLENNGKGDVEVNLKNGINWNAKGRGHYLWQAIVYRVTSREVAVIRRYLH</sequence>
<comment type="caution">
    <text evidence="2">The sequence shown here is derived from an EMBL/GenBank/DDBJ whole genome shotgun (WGS) entry which is preliminary data.</text>
</comment>
<gene>
    <name evidence="2" type="ORF">LTR24_008435</name>
</gene>
<feature type="compositionally biased region" description="Low complexity" evidence="1">
    <location>
        <begin position="1"/>
        <end position="14"/>
    </location>
</feature>
<name>A0ABR0JZZ4_9EURO</name>
<proteinExistence type="predicted"/>
<feature type="region of interest" description="Disordered" evidence="1">
    <location>
        <begin position="1"/>
        <end position="24"/>
    </location>
</feature>
<reference evidence="2 3" key="1">
    <citation type="submission" date="2023-08" db="EMBL/GenBank/DDBJ databases">
        <title>Black Yeasts Isolated from many extreme environments.</title>
        <authorList>
            <person name="Coleine C."/>
            <person name="Stajich J.E."/>
            <person name="Selbmann L."/>
        </authorList>
    </citation>
    <scope>NUCLEOTIDE SEQUENCE [LARGE SCALE GENOMIC DNA]</scope>
    <source>
        <strain evidence="2 3">CCFEE 5885</strain>
    </source>
</reference>
<feature type="compositionally biased region" description="Pro residues" evidence="1">
    <location>
        <begin position="15"/>
        <end position="24"/>
    </location>
</feature>
<evidence type="ECO:0000313" key="2">
    <source>
        <dbReference type="EMBL" id="KAK5080646.1"/>
    </source>
</evidence>
<dbReference type="EMBL" id="JAVRRG010000146">
    <property type="protein sequence ID" value="KAK5080646.1"/>
    <property type="molecule type" value="Genomic_DNA"/>
</dbReference>
<evidence type="ECO:0000256" key="1">
    <source>
        <dbReference type="SAM" id="MobiDB-lite"/>
    </source>
</evidence>
<organism evidence="2 3">
    <name type="scientific">Lithohypha guttulata</name>
    <dbReference type="NCBI Taxonomy" id="1690604"/>
    <lineage>
        <taxon>Eukaryota</taxon>
        <taxon>Fungi</taxon>
        <taxon>Dikarya</taxon>
        <taxon>Ascomycota</taxon>
        <taxon>Pezizomycotina</taxon>
        <taxon>Eurotiomycetes</taxon>
        <taxon>Chaetothyriomycetidae</taxon>
        <taxon>Chaetothyriales</taxon>
        <taxon>Trichomeriaceae</taxon>
        <taxon>Lithohypha</taxon>
    </lineage>
</organism>
<dbReference type="Proteomes" id="UP001345013">
    <property type="component" value="Unassembled WGS sequence"/>
</dbReference>
<evidence type="ECO:0000313" key="3">
    <source>
        <dbReference type="Proteomes" id="UP001345013"/>
    </source>
</evidence>
<protein>
    <submittedName>
        <fullName evidence="2">Uncharacterized protein</fullName>
    </submittedName>
</protein>
<keyword evidence="3" id="KW-1185">Reference proteome</keyword>